<dbReference type="AlphaFoldDB" id="A0A444Y9T4"/>
<gene>
    <name evidence="1" type="ORF">Ahy_B07g086486</name>
</gene>
<protein>
    <submittedName>
        <fullName evidence="1">Uncharacterized protein</fullName>
    </submittedName>
</protein>
<dbReference type="EMBL" id="SDMP01000017">
    <property type="protein sequence ID" value="RYQ98722.1"/>
    <property type="molecule type" value="Genomic_DNA"/>
</dbReference>
<reference evidence="1 2" key="1">
    <citation type="submission" date="2019-01" db="EMBL/GenBank/DDBJ databases">
        <title>Sequencing of cultivated peanut Arachis hypogaea provides insights into genome evolution and oil improvement.</title>
        <authorList>
            <person name="Chen X."/>
        </authorList>
    </citation>
    <scope>NUCLEOTIDE SEQUENCE [LARGE SCALE GENOMIC DNA]</scope>
    <source>
        <strain evidence="2">cv. Fuhuasheng</strain>
        <tissue evidence="1">Leaves</tissue>
    </source>
</reference>
<dbReference type="Proteomes" id="UP000289738">
    <property type="component" value="Chromosome B07"/>
</dbReference>
<keyword evidence="2" id="KW-1185">Reference proteome</keyword>
<evidence type="ECO:0000313" key="2">
    <source>
        <dbReference type="Proteomes" id="UP000289738"/>
    </source>
</evidence>
<name>A0A444Y9T4_ARAHY</name>
<sequence length="375" mass="42713">MENNQFFFVVVYPNGIVRHGDEGVIFESDKTVRLNTNRVDSLDALKTIMLSNMGGVSTKEVRRVAYRFLHALPNGGFTNQLFWIDGDQHVRVMFGAHARLMPQHVMELYATVYDVVVGGRPSPLSPKVFPLEATLIHYAQPHDSADEDDNDGDSTYIFLKMSMCWRLLATVLVDGGVEFQVGHRFRNHEAVLMVVKNYSIRWNAEYRILELDSLKCHCRCKQFTNSYSWSLSVALQQNLNYWYMLRFILDALESITEVRRFSGLHTRLAPTMSQNHAQLDSGLICKVMLPMIKTDPSVSIPVLQSTECLPGTIHGCVVVPYYNGDMVNRELSQFDKVFWALPLYIEALKHCKPFVSVDGTHLYEKYGGMMLIAVA</sequence>
<accession>A0A444Y9T4</accession>
<proteinExistence type="predicted"/>
<evidence type="ECO:0000313" key="1">
    <source>
        <dbReference type="EMBL" id="RYQ98722.1"/>
    </source>
</evidence>
<organism evidence="1 2">
    <name type="scientific">Arachis hypogaea</name>
    <name type="common">Peanut</name>
    <dbReference type="NCBI Taxonomy" id="3818"/>
    <lineage>
        <taxon>Eukaryota</taxon>
        <taxon>Viridiplantae</taxon>
        <taxon>Streptophyta</taxon>
        <taxon>Embryophyta</taxon>
        <taxon>Tracheophyta</taxon>
        <taxon>Spermatophyta</taxon>
        <taxon>Magnoliopsida</taxon>
        <taxon>eudicotyledons</taxon>
        <taxon>Gunneridae</taxon>
        <taxon>Pentapetalae</taxon>
        <taxon>rosids</taxon>
        <taxon>fabids</taxon>
        <taxon>Fabales</taxon>
        <taxon>Fabaceae</taxon>
        <taxon>Papilionoideae</taxon>
        <taxon>50 kb inversion clade</taxon>
        <taxon>dalbergioids sensu lato</taxon>
        <taxon>Dalbergieae</taxon>
        <taxon>Pterocarpus clade</taxon>
        <taxon>Arachis</taxon>
    </lineage>
</organism>
<comment type="caution">
    <text evidence="1">The sequence shown here is derived from an EMBL/GenBank/DDBJ whole genome shotgun (WGS) entry which is preliminary data.</text>
</comment>